<organism evidence="1 2">
    <name type="scientific">Rhodococcus artemisiae</name>
    <dbReference type="NCBI Taxonomy" id="714159"/>
    <lineage>
        <taxon>Bacteria</taxon>
        <taxon>Bacillati</taxon>
        <taxon>Actinomycetota</taxon>
        <taxon>Actinomycetes</taxon>
        <taxon>Mycobacteriales</taxon>
        <taxon>Nocardiaceae</taxon>
        <taxon>Rhodococcus</taxon>
    </lineage>
</organism>
<evidence type="ECO:0008006" key="3">
    <source>
        <dbReference type="Google" id="ProtNLM"/>
    </source>
</evidence>
<evidence type="ECO:0000313" key="2">
    <source>
        <dbReference type="Proteomes" id="UP001336020"/>
    </source>
</evidence>
<dbReference type="RefSeq" id="WP_330137010.1">
    <property type="nucleotide sequence ID" value="NZ_JAUTXY010000023.1"/>
</dbReference>
<protein>
    <recommendedName>
        <fullName evidence="3">Iron reductase</fullName>
    </recommendedName>
</protein>
<gene>
    <name evidence="1" type="ORF">Q7514_30540</name>
</gene>
<name>A0ABU7LJY2_9NOCA</name>
<accession>A0ABU7LJY2</accession>
<comment type="caution">
    <text evidence="1">The sequence shown here is derived from an EMBL/GenBank/DDBJ whole genome shotgun (WGS) entry which is preliminary data.</text>
</comment>
<reference evidence="1 2" key="1">
    <citation type="submission" date="2023-07" db="EMBL/GenBank/DDBJ databases">
        <authorList>
            <person name="Girao M."/>
            <person name="Carvalho M.F."/>
        </authorList>
    </citation>
    <scope>NUCLEOTIDE SEQUENCE [LARGE SCALE GENOMIC DNA]</scope>
    <source>
        <strain evidence="1 2">YIM65754</strain>
    </source>
</reference>
<keyword evidence="2" id="KW-1185">Reference proteome</keyword>
<dbReference type="EMBL" id="JAUTXY010000023">
    <property type="protein sequence ID" value="MEE2061873.1"/>
    <property type="molecule type" value="Genomic_DNA"/>
</dbReference>
<sequence length="247" mass="26880">MTTLLLPPTTTAPVTTFDDRSVRAFEDTRTRLRALAAGSPRVYAVACIDEEPKRRWWGLGSAERTERIELLYRRSLEDVEEPRIAAEQVAAALIHSIVGRVLAPLALEGRVWDPGLDNLWLHQDSDGCIDWAGIADDTLRVLPGDRAAADRGVVVLPCEEAMAVWTAHRAVTALTAVHEAVQRCAPLDRTRFWAMVGRTVVTGASQLPVLGGASRRDATRRGQQLLDAFVAAGHPVRGLVGLGQPSL</sequence>
<evidence type="ECO:0000313" key="1">
    <source>
        <dbReference type="EMBL" id="MEE2061873.1"/>
    </source>
</evidence>
<dbReference type="Proteomes" id="UP001336020">
    <property type="component" value="Unassembled WGS sequence"/>
</dbReference>
<proteinExistence type="predicted"/>